<proteinExistence type="predicted"/>
<dbReference type="InterPro" id="IPR002018">
    <property type="entry name" value="CarbesteraseB"/>
</dbReference>
<dbReference type="PANTHER" id="PTHR11559">
    <property type="entry name" value="CARBOXYLESTERASE"/>
    <property type="match status" value="1"/>
</dbReference>
<sequence length="102" mass="11024">MITHKYLARLLSSNLDIRHSTVRGVTVELSQGIIQGKVGSTVSGVAFYSFQGIPYAEPPVGELRFKAPQGAPSWEGVKDASSVGSSCRMSEDCLYINVYSPQ</sequence>
<dbReference type="InterPro" id="IPR029058">
    <property type="entry name" value="AB_hydrolase_fold"/>
</dbReference>
<dbReference type="SUPFAM" id="SSF53474">
    <property type="entry name" value="alpha/beta-Hydrolases"/>
    <property type="match status" value="1"/>
</dbReference>
<feature type="non-terminal residue" evidence="3">
    <location>
        <position position="102"/>
    </location>
</feature>
<dbReference type="Proteomes" id="UP001153148">
    <property type="component" value="Unassembled WGS sequence"/>
</dbReference>
<dbReference type="Pfam" id="PF00135">
    <property type="entry name" value="COesterase"/>
    <property type="match status" value="1"/>
</dbReference>
<keyword evidence="4" id="KW-1185">Reference proteome</keyword>
<accession>A0ABN7PB38</accession>
<comment type="caution">
    <text evidence="3">The sequence shown here is derived from an EMBL/GenBank/DDBJ whole genome shotgun (WGS) entry which is preliminary data.</text>
</comment>
<dbReference type="PROSITE" id="PS00941">
    <property type="entry name" value="CARBOXYLESTERASE_B_2"/>
    <property type="match status" value="1"/>
</dbReference>
<dbReference type="InterPro" id="IPR050309">
    <property type="entry name" value="Type-B_Carboxylest/Lipase"/>
</dbReference>
<keyword evidence="1" id="KW-0325">Glycoprotein</keyword>
<organism evidence="3 4">
    <name type="scientific">Timema podura</name>
    <name type="common">Walking stick</name>
    <dbReference type="NCBI Taxonomy" id="61482"/>
    <lineage>
        <taxon>Eukaryota</taxon>
        <taxon>Metazoa</taxon>
        <taxon>Ecdysozoa</taxon>
        <taxon>Arthropoda</taxon>
        <taxon>Hexapoda</taxon>
        <taxon>Insecta</taxon>
        <taxon>Pterygota</taxon>
        <taxon>Neoptera</taxon>
        <taxon>Polyneoptera</taxon>
        <taxon>Phasmatodea</taxon>
        <taxon>Timematodea</taxon>
        <taxon>Timematoidea</taxon>
        <taxon>Timematidae</taxon>
        <taxon>Timema</taxon>
    </lineage>
</organism>
<evidence type="ECO:0000259" key="2">
    <source>
        <dbReference type="Pfam" id="PF00135"/>
    </source>
</evidence>
<dbReference type="Gene3D" id="3.40.50.1820">
    <property type="entry name" value="alpha/beta hydrolase"/>
    <property type="match status" value="1"/>
</dbReference>
<protein>
    <recommendedName>
        <fullName evidence="2">Carboxylesterase type B domain-containing protein</fullName>
    </recommendedName>
</protein>
<name>A0ABN7PB38_TIMPD</name>
<reference evidence="3" key="1">
    <citation type="submission" date="2021-03" db="EMBL/GenBank/DDBJ databases">
        <authorList>
            <person name="Tran Van P."/>
        </authorList>
    </citation>
    <scope>NUCLEOTIDE SEQUENCE</scope>
</reference>
<feature type="domain" description="Carboxylesterase type B" evidence="2">
    <location>
        <begin position="26"/>
        <end position="102"/>
    </location>
</feature>
<dbReference type="InterPro" id="IPR019819">
    <property type="entry name" value="Carboxylesterase_B_CS"/>
</dbReference>
<dbReference type="EMBL" id="CAJPIN010021475">
    <property type="protein sequence ID" value="CAG2062647.1"/>
    <property type="molecule type" value="Genomic_DNA"/>
</dbReference>
<gene>
    <name evidence="3" type="ORF">TPAB3V08_LOCUS9597</name>
</gene>
<evidence type="ECO:0000256" key="1">
    <source>
        <dbReference type="ARBA" id="ARBA00023180"/>
    </source>
</evidence>
<evidence type="ECO:0000313" key="4">
    <source>
        <dbReference type="Proteomes" id="UP001153148"/>
    </source>
</evidence>
<evidence type="ECO:0000313" key="3">
    <source>
        <dbReference type="EMBL" id="CAG2062647.1"/>
    </source>
</evidence>